<keyword evidence="9" id="KW-1185">Reference proteome</keyword>
<reference evidence="9" key="2">
    <citation type="submission" date="2013-12" db="EMBL/GenBank/DDBJ databases">
        <authorList>
            <person name="Yu Y."/>
            <person name="Lee S."/>
            <person name="de Baynast K."/>
            <person name="Wissotski M."/>
            <person name="Liu L."/>
            <person name="Talag J."/>
            <person name="Goicoechea J."/>
            <person name="Angelova A."/>
            <person name="Jetty R."/>
            <person name="Kudrna D."/>
            <person name="Golser W."/>
            <person name="Rivera L."/>
            <person name="Zhang J."/>
            <person name="Wing R."/>
        </authorList>
    </citation>
    <scope>NUCLEOTIDE SEQUENCE</scope>
</reference>
<sequence length="353" mass="36626">MYMDAFGWSSQSTPAAAGDDDDDVLLAAVLGASFELHSIVDGNGAVSPGDAYGLDVDLPLTIPHDASAATAFLGSMDALPSIAGGGGLLDTITFPNVAESTVQSAAAAAFSGGGNISSGESNTYDTEVASSSAPCAAVSTTTKRKLPENKYSIIAADRRNTKRSPPPSISSSSSSAAARSSITFGGIGRGGYEPDKEAIAQVKEMIYRAAAMRSVSSTLAAVDQSPSSPSPRRRKNVRISSDPQTVAARLRRERVSERLRVLQRLVPGGSKMDTATMLDEAASYLKFLKSQLQALETLGNGHNGSNGNLLQNYYFTGNGRNNAAASTTGNGTVLAFGRDGLSGYVKSNRNLQL</sequence>
<reference evidence="8" key="3">
    <citation type="submission" date="2015-04" db="UniProtKB">
        <authorList>
            <consortium name="EnsemblPlants"/>
        </authorList>
    </citation>
    <scope>IDENTIFICATION</scope>
</reference>
<comment type="subcellular location">
    <subcellularLocation>
        <location evidence="1">Nucleus</location>
    </subcellularLocation>
</comment>
<dbReference type="InterPro" id="IPR011598">
    <property type="entry name" value="bHLH_dom"/>
</dbReference>
<dbReference type="Gramene" id="LPERR05G20190.1">
    <property type="protein sequence ID" value="LPERR05G20190.1"/>
    <property type="gene ID" value="LPERR05G20190"/>
</dbReference>
<dbReference type="EnsemblPlants" id="LPERR05G20190.1">
    <property type="protein sequence ID" value="LPERR05G20190.1"/>
    <property type="gene ID" value="LPERR05G20190"/>
</dbReference>
<evidence type="ECO:0000256" key="5">
    <source>
        <dbReference type="ARBA" id="ARBA00023242"/>
    </source>
</evidence>
<dbReference type="SUPFAM" id="SSF47459">
    <property type="entry name" value="HLH, helix-loop-helix DNA-binding domain"/>
    <property type="match status" value="1"/>
</dbReference>
<evidence type="ECO:0000256" key="4">
    <source>
        <dbReference type="ARBA" id="ARBA00023163"/>
    </source>
</evidence>
<reference evidence="8 9" key="1">
    <citation type="submission" date="2012-08" db="EMBL/GenBank/DDBJ databases">
        <title>Oryza genome evolution.</title>
        <authorList>
            <person name="Wing R.A."/>
        </authorList>
    </citation>
    <scope>NUCLEOTIDE SEQUENCE</scope>
</reference>
<keyword evidence="3" id="KW-0805">Transcription regulation</keyword>
<dbReference type="Gene3D" id="4.10.280.10">
    <property type="entry name" value="Helix-loop-helix DNA-binding domain"/>
    <property type="match status" value="1"/>
</dbReference>
<proteinExistence type="inferred from homology"/>
<dbReference type="Proteomes" id="UP000032180">
    <property type="component" value="Chromosome 5"/>
</dbReference>
<evidence type="ECO:0000256" key="2">
    <source>
        <dbReference type="ARBA" id="ARBA00005510"/>
    </source>
</evidence>
<dbReference type="HOGENOM" id="CLU_053770_0_0_1"/>
<protein>
    <recommendedName>
        <fullName evidence="7">BHLH domain-containing protein</fullName>
    </recommendedName>
</protein>
<comment type="similarity">
    <text evidence="2">Belongs to the bHLH protein family.</text>
</comment>
<organism evidence="8 9">
    <name type="scientific">Leersia perrieri</name>
    <dbReference type="NCBI Taxonomy" id="77586"/>
    <lineage>
        <taxon>Eukaryota</taxon>
        <taxon>Viridiplantae</taxon>
        <taxon>Streptophyta</taxon>
        <taxon>Embryophyta</taxon>
        <taxon>Tracheophyta</taxon>
        <taxon>Spermatophyta</taxon>
        <taxon>Magnoliopsida</taxon>
        <taxon>Liliopsida</taxon>
        <taxon>Poales</taxon>
        <taxon>Poaceae</taxon>
        <taxon>BOP clade</taxon>
        <taxon>Oryzoideae</taxon>
        <taxon>Oryzeae</taxon>
        <taxon>Oryzinae</taxon>
        <taxon>Leersia</taxon>
    </lineage>
</organism>
<name>A0A0D9WJ82_9ORYZ</name>
<dbReference type="Pfam" id="PF00010">
    <property type="entry name" value="HLH"/>
    <property type="match status" value="1"/>
</dbReference>
<evidence type="ECO:0000256" key="3">
    <source>
        <dbReference type="ARBA" id="ARBA00023015"/>
    </source>
</evidence>
<dbReference type="InterPro" id="IPR036638">
    <property type="entry name" value="HLH_DNA-bd_sf"/>
</dbReference>
<evidence type="ECO:0000313" key="9">
    <source>
        <dbReference type="Proteomes" id="UP000032180"/>
    </source>
</evidence>
<evidence type="ECO:0000256" key="1">
    <source>
        <dbReference type="ARBA" id="ARBA00004123"/>
    </source>
</evidence>
<dbReference type="GO" id="GO:0005634">
    <property type="term" value="C:nucleus"/>
    <property type="evidence" value="ECO:0007669"/>
    <property type="project" value="UniProtKB-SubCell"/>
</dbReference>
<dbReference type="SMART" id="SM00353">
    <property type="entry name" value="HLH"/>
    <property type="match status" value="1"/>
</dbReference>
<dbReference type="GO" id="GO:0048587">
    <property type="term" value="P:regulation of short-day photoperiodism, flowering"/>
    <property type="evidence" value="ECO:0007669"/>
    <property type="project" value="EnsemblPlants"/>
</dbReference>
<dbReference type="CDD" id="cd11454">
    <property type="entry name" value="bHLH_AtIND_like"/>
    <property type="match status" value="1"/>
</dbReference>
<dbReference type="GO" id="GO:0048586">
    <property type="term" value="P:regulation of long-day photoperiodism, flowering"/>
    <property type="evidence" value="ECO:0007669"/>
    <property type="project" value="EnsemblPlants"/>
</dbReference>
<dbReference type="InterPro" id="IPR045843">
    <property type="entry name" value="IND-like"/>
</dbReference>
<evidence type="ECO:0000256" key="6">
    <source>
        <dbReference type="SAM" id="MobiDB-lite"/>
    </source>
</evidence>
<dbReference type="AlphaFoldDB" id="A0A0D9WJ82"/>
<dbReference type="FunFam" id="4.10.280.10:FF:000089">
    <property type="entry name" value="Transcription factor LAX PANICLE"/>
    <property type="match status" value="1"/>
</dbReference>
<keyword evidence="4" id="KW-0804">Transcription</keyword>
<dbReference type="PANTHER" id="PTHR45914">
    <property type="entry name" value="TRANSCRIPTION FACTOR HEC3-RELATED"/>
    <property type="match status" value="1"/>
</dbReference>
<feature type="region of interest" description="Disordered" evidence="6">
    <location>
        <begin position="218"/>
        <end position="247"/>
    </location>
</feature>
<feature type="region of interest" description="Disordered" evidence="6">
    <location>
        <begin position="149"/>
        <end position="176"/>
    </location>
</feature>
<dbReference type="PANTHER" id="PTHR45914:SF12">
    <property type="entry name" value="TRANSCRIPTION FACTOR BHLH87"/>
    <property type="match status" value="1"/>
</dbReference>
<keyword evidence="5" id="KW-0539">Nucleus</keyword>
<dbReference type="STRING" id="77586.A0A0D9WJ82"/>
<accession>A0A0D9WJ82</accession>
<dbReference type="eggNOG" id="ENOG502QR69">
    <property type="taxonomic scope" value="Eukaryota"/>
</dbReference>
<dbReference type="PROSITE" id="PS50888">
    <property type="entry name" value="BHLH"/>
    <property type="match status" value="1"/>
</dbReference>
<feature type="domain" description="BHLH" evidence="7">
    <location>
        <begin position="239"/>
        <end position="288"/>
    </location>
</feature>
<evidence type="ECO:0000259" key="7">
    <source>
        <dbReference type="PROSITE" id="PS50888"/>
    </source>
</evidence>
<dbReference type="GO" id="GO:0003700">
    <property type="term" value="F:DNA-binding transcription factor activity"/>
    <property type="evidence" value="ECO:0007669"/>
    <property type="project" value="InterPro"/>
</dbReference>
<evidence type="ECO:0000313" key="8">
    <source>
        <dbReference type="EnsemblPlants" id="LPERR05G20190.1"/>
    </source>
</evidence>
<dbReference type="GO" id="GO:0046983">
    <property type="term" value="F:protein dimerization activity"/>
    <property type="evidence" value="ECO:0007669"/>
    <property type="project" value="InterPro"/>
</dbReference>